<dbReference type="OrthoDB" id="271187at2"/>
<evidence type="ECO:0000313" key="2">
    <source>
        <dbReference type="Proteomes" id="UP000002964"/>
    </source>
</evidence>
<reference evidence="2" key="1">
    <citation type="submission" date="2011-06" db="EMBL/GenBank/DDBJ databases">
        <authorList>
            <consortium name="US DOE Joint Genome Institute (JGI-PGF)"/>
            <person name="Lucas S."/>
            <person name="Han J."/>
            <person name="Lapidus A."/>
            <person name="Cheng J.-F."/>
            <person name="Goodwin L."/>
            <person name="Pitluck S."/>
            <person name="Peters L."/>
            <person name="Land M.L."/>
            <person name="Hauser L."/>
            <person name="Vogl K."/>
            <person name="Liu Z."/>
            <person name="Overmann J."/>
            <person name="Frigaard N.-U."/>
            <person name="Bryant D.A."/>
            <person name="Woyke T.J."/>
        </authorList>
    </citation>
    <scope>NUCLEOTIDE SEQUENCE [LARGE SCALE GENOMIC DNA]</scope>
    <source>
        <strain evidence="2">970</strain>
    </source>
</reference>
<sequence>MTTEILDQPDRVPLRQWHRAFGIAIPDSSSLTFRAASCRYIVTHNLRDFRGSERWSVEAIAPRVLLKHLEALL</sequence>
<dbReference type="AlphaFoldDB" id="H8YVW9"/>
<dbReference type="EMBL" id="JH603164">
    <property type="protein sequence ID" value="EIC23760.1"/>
    <property type="molecule type" value="Genomic_DNA"/>
</dbReference>
<dbReference type="STRING" id="631362.Thi970DRAFT_00269"/>
<keyword evidence="2" id="KW-1185">Reference proteome</keyword>
<dbReference type="HOGENOM" id="CLU_2703688_0_0_6"/>
<organism evidence="1 2">
    <name type="scientific">Thiorhodovibrio frisius</name>
    <dbReference type="NCBI Taxonomy" id="631362"/>
    <lineage>
        <taxon>Bacteria</taxon>
        <taxon>Pseudomonadati</taxon>
        <taxon>Pseudomonadota</taxon>
        <taxon>Gammaproteobacteria</taxon>
        <taxon>Chromatiales</taxon>
        <taxon>Chromatiaceae</taxon>
        <taxon>Thiorhodovibrio</taxon>
    </lineage>
</organism>
<name>H8YVW9_9GAMM</name>
<accession>H8YVW9</accession>
<dbReference type="Proteomes" id="UP000002964">
    <property type="component" value="Unassembled WGS sequence"/>
</dbReference>
<evidence type="ECO:0000313" key="1">
    <source>
        <dbReference type="EMBL" id="EIC23760.1"/>
    </source>
</evidence>
<proteinExistence type="predicted"/>
<protein>
    <submittedName>
        <fullName evidence="1">Uncharacterized protein</fullName>
    </submittedName>
</protein>
<gene>
    <name evidence="1" type="ORF">Thi970DRAFT_00269</name>
</gene>
<reference evidence="1 2" key="2">
    <citation type="submission" date="2011-11" db="EMBL/GenBank/DDBJ databases">
        <authorList>
            <consortium name="US DOE Joint Genome Institute"/>
            <person name="Lucas S."/>
            <person name="Han J."/>
            <person name="Lapidus A."/>
            <person name="Cheng J.-F."/>
            <person name="Goodwin L."/>
            <person name="Pitluck S."/>
            <person name="Peters L."/>
            <person name="Ovchinnikova G."/>
            <person name="Zhang X."/>
            <person name="Detter J.C."/>
            <person name="Han C."/>
            <person name="Tapia R."/>
            <person name="Land M."/>
            <person name="Hauser L."/>
            <person name="Kyrpides N."/>
            <person name="Ivanova N."/>
            <person name="Pagani I."/>
            <person name="Vogl K."/>
            <person name="Liu Z."/>
            <person name="Overmann J."/>
            <person name="Frigaard N.-U."/>
            <person name="Bryant D."/>
            <person name="Woyke T."/>
        </authorList>
    </citation>
    <scope>NUCLEOTIDE SEQUENCE [LARGE SCALE GENOMIC DNA]</scope>
    <source>
        <strain evidence="1 2">970</strain>
    </source>
</reference>
<dbReference type="RefSeq" id="WP_009146734.1">
    <property type="nucleotide sequence ID" value="NZ_CP121471.1"/>
</dbReference>